<reference evidence="9" key="1">
    <citation type="submission" date="2022-01" db="EMBL/GenBank/DDBJ databases">
        <authorList>
            <person name="Jo J.-H."/>
            <person name="Im W.-T."/>
        </authorList>
    </citation>
    <scope>NUCLEOTIDE SEQUENCE</scope>
    <source>
        <strain evidence="9">I2-34</strain>
    </source>
</reference>
<evidence type="ECO:0000256" key="6">
    <source>
        <dbReference type="RuleBase" id="RU003355"/>
    </source>
</evidence>
<dbReference type="EMBL" id="JAKLTQ010000034">
    <property type="protein sequence ID" value="MCG2624897.1"/>
    <property type="molecule type" value="Genomic_DNA"/>
</dbReference>
<feature type="domain" description="Peptidase S8/S53" evidence="8">
    <location>
        <begin position="176"/>
        <end position="449"/>
    </location>
</feature>
<evidence type="ECO:0000256" key="2">
    <source>
        <dbReference type="ARBA" id="ARBA00022670"/>
    </source>
</evidence>
<keyword evidence="4 5" id="KW-0720">Serine protease</keyword>
<dbReference type="InterPro" id="IPR050131">
    <property type="entry name" value="Peptidase_S8_subtilisin-like"/>
</dbReference>
<dbReference type="CDD" id="cd07496">
    <property type="entry name" value="Peptidases_S8_13"/>
    <property type="match status" value="1"/>
</dbReference>
<comment type="similarity">
    <text evidence="1 5 6">Belongs to the peptidase S8 family.</text>
</comment>
<evidence type="ECO:0000313" key="10">
    <source>
        <dbReference type="Proteomes" id="UP001165368"/>
    </source>
</evidence>
<dbReference type="InterPro" id="IPR034176">
    <property type="entry name" value="Peptidases_S8_13"/>
</dbReference>
<feature type="region of interest" description="Disordered" evidence="7">
    <location>
        <begin position="548"/>
        <end position="583"/>
    </location>
</feature>
<evidence type="ECO:0000256" key="7">
    <source>
        <dbReference type="SAM" id="MobiDB-lite"/>
    </source>
</evidence>
<dbReference type="PROSITE" id="PS51318">
    <property type="entry name" value="TAT"/>
    <property type="match status" value="1"/>
</dbReference>
<dbReference type="Gene3D" id="2.60.40.2700">
    <property type="match status" value="2"/>
</dbReference>
<dbReference type="PRINTS" id="PR00723">
    <property type="entry name" value="SUBTILISIN"/>
</dbReference>
<dbReference type="RefSeq" id="WP_237827361.1">
    <property type="nucleotide sequence ID" value="NZ_JAKLTQ010000034.1"/>
</dbReference>
<organism evidence="9 10">
    <name type="scientific">Arthrobacter hankyongi</name>
    <dbReference type="NCBI Taxonomy" id="2904801"/>
    <lineage>
        <taxon>Bacteria</taxon>
        <taxon>Bacillati</taxon>
        <taxon>Actinomycetota</taxon>
        <taxon>Actinomycetes</taxon>
        <taxon>Micrococcales</taxon>
        <taxon>Micrococcaceae</taxon>
        <taxon>Arthrobacter</taxon>
    </lineage>
</organism>
<dbReference type="Pfam" id="PF00082">
    <property type="entry name" value="Peptidase_S8"/>
    <property type="match status" value="1"/>
</dbReference>
<dbReference type="InterPro" id="IPR000209">
    <property type="entry name" value="Peptidase_S8/S53_dom"/>
</dbReference>
<evidence type="ECO:0000256" key="3">
    <source>
        <dbReference type="ARBA" id="ARBA00022801"/>
    </source>
</evidence>
<evidence type="ECO:0000256" key="5">
    <source>
        <dbReference type="PROSITE-ProRule" id="PRU01240"/>
    </source>
</evidence>
<feature type="active site" description="Charge relay system" evidence="5">
    <location>
        <position position="185"/>
    </location>
</feature>
<comment type="caution">
    <text evidence="9">The sequence shown here is derived from an EMBL/GenBank/DDBJ whole genome shotgun (WGS) entry which is preliminary data.</text>
</comment>
<dbReference type="PROSITE" id="PS51892">
    <property type="entry name" value="SUBTILASE"/>
    <property type="match status" value="1"/>
</dbReference>
<protein>
    <submittedName>
        <fullName evidence="9">S8 family peptidase</fullName>
    </submittedName>
</protein>
<dbReference type="InterPro" id="IPR015500">
    <property type="entry name" value="Peptidase_S8_subtilisin-rel"/>
</dbReference>
<sequence length="655" mass="66440">MTEHGAPDGPATPRRRFGFGTALISAALLGGALVPVGIAAAAGEPAATASAAARPVEPGQDRFVVKFKDSAGMDAGERRSAYRAADRPPGVGVAELRGTAVGARVIETGRGLDDGEAAELLDSLNSRPDVEYAEADLVMRTAELPKLPNDAQLGLQWSLSGPAGLRAPEAWSISTGHGAVVAVVDTGITEHSDLAANVLPGYDMVADPTEARDGDGRDADPRDDGDWCETEPSSWHGTHVTGIVNAVGNNGAGIAGVAYGARNVPVRAIGACGGLASDVADGIVWAAGGSVPGVPANQHPARVINVSLGGKYPCPDQLQTAINRARSRGAVVVVAAGNAHRPAAESAPANCAGVIAVAASGPDGKLTGYSNYGSAVDVTAPGGDSTAGSGGAIFSTLNGGTTVPADEAYGYLEGTSMAAPQVAGLAALLIAAEPALTPDQVEARIKAGARPIACPLGCGAGLADAAAALGVRSSPAARATLTAPLPAISGTPAVGRTLTARAGSWTAGTQLTYRWYRSGKAIKGATGRTYQLTAADRGSTIKVRVTGRKSGYADKHRTSHSTRSVAPGKLKSATPTVTGTPKAGRTLTARAGSWSAGTKFTYRWYRSGKPIAGAVHRTYRLVAADRQDKMTVRVIGSKRGYTTVRKYSAATARIR</sequence>
<keyword evidence="10" id="KW-1185">Reference proteome</keyword>
<proteinExistence type="inferred from homology"/>
<evidence type="ECO:0000313" key="9">
    <source>
        <dbReference type="EMBL" id="MCG2624897.1"/>
    </source>
</evidence>
<dbReference type="Gene3D" id="3.40.50.200">
    <property type="entry name" value="Peptidase S8/S53 domain"/>
    <property type="match status" value="1"/>
</dbReference>
<feature type="active site" description="Charge relay system" evidence="5">
    <location>
        <position position="416"/>
    </location>
</feature>
<name>A0ABS9LDX2_9MICC</name>
<evidence type="ECO:0000256" key="1">
    <source>
        <dbReference type="ARBA" id="ARBA00011073"/>
    </source>
</evidence>
<keyword evidence="2 5" id="KW-0645">Protease</keyword>
<evidence type="ECO:0000259" key="8">
    <source>
        <dbReference type="Pfam" id="PF00082"/>
    </source>
</evidence>
<evidence type="ECO:0000256" key="4">
    <source>
        <dbReference type="ARBA" id="ARBA00022825"/>
    </source>
</evidence>
<dbReference type="InterPro" id="IPR023827">
    <property type="entry name" value="Peptidase_S8_Asp-AS"/>
</dbReference>
<dbReference type="InterPro" id="IPR006311">
    <property type="entry name" value="TAT_signal"/>
</dbReference>
<accession>A0ABS9LDX2</accession>
<dbReference type="Proteomes" id="UP001165368">
    <property type="component" value="Unassembled WGS sequence"/>
</dbReference>
<feature type="active site" description="Charge relay system" evidence="5">
    <location>
        <position position="236"/>
    </location>
</feature>
<feature type="compositionally biased region" description="Basic and acidic residues" evidence="7">
    <location>
        <begin position="209"/>
        <end position="225"/>
    </location>
</feature>
<feature type="region of interest" description="Disordered" evidence="7">
    <location>
        <begin position="206"/>
        <end position="233"/>
    </location>
</feature>
<dbReference type="PROSITE" id="PS00138">
    <property type="entry name" value="SUBTILASE_SER"/>
    <property type="match status" value="1"/>
</dbReference>
<dbReference type="InterPro" id="IPR036852">
    <property type="entry name" value="Peptidase_S8/S53_dom_sf"/>
</dbReference>
<dbReference type="InterPro" id="IPR023828">
    <property type="entry name" value="Peptidase_S8_Ser-AS"/>
</dbReference>
<dbReference type="PANTHER" id="PTHR43806">
    <property type="entry name" value="PEPTIDASE S8"/>
    <property type="match status" value="1"/>
</dbReference>
<keyword evidence="3 5" id="KW-0378">Hydrolase</keyword>
<dbReference type="PANTHER" id="PTHR43806:SF11">
    <property type="entry name" value="CEREVISIN-RELATED"/>
    <property type="match status" value="1"/>
</dbReference>
<gene>
    <name evidence="9" type="ORF">LVY72_23690</name>
</gene>
<dbReference type="SUPFAM" id="SSF52743">
    <property type="entry name" value="Subtilisin-like"/>
    <property type="match status" value="1"/>
</dbReference>
<dbReference type="PROSITE" id="PS00136">
    <property type="entry name" value="SUBTILASE_ASP"/>
    <property type="match status" value="1"/>
</dbReference>